<feature type="transmembrane region" description="Helical" evidence="1">
    <location>
        <begin position="410"/>
        <end position="428"/>
    </location>
</feature>
<feature type="transmembrane region" description="Helical" evidence="1">
    <location>
        <begin position="336"/>
        <end position="357"/>
    </location>
</feature>
<feature type="transmembrane region" description="Helical" evidence="1">
    <location>
        <begin position="95"/>
        <end position="120"/>
    </location>
</feature>
<evidence type="ECO:0000256" key="1">
    <source>
        <dbReference type="SAM" id="Phobius"/>
    </source>
</evidence>
<feature type="transmembrane region" description="Helical" evidence="1">
    <location>
        <begin position="140"/>
        <end position="165"/>
    </location>
</feature>
<feature type="transmembrane region" description="Helical" evidence="1">
    <location>
        <begin position="220"/>
        <end position="242"/>
    </location>
</feature>
<organism evidence="2 3">
    <name type="scientific">Mycoplasma leachii 06049</name>
    <dbReference type="NCBI Taxonomy" id="1188244"/>
    <lineage>
        <taxon>Bacteria</taxon>
        <taxon>Bacillati</taxon>
        <taxon>Mycoplasmatota</taxon>
        <taxon>Mollicutes</taxon>
        <taxon>Mycoplasmataceae</taxon>
        <taxon>Mycoplasma</taxon>
    </lineage>
</organism>
<feature type="transmembrane region" description="Helical" evidence="1">
    <location>
        <begin position="369"/>
        <end position="390"/>
    </location>
</feature>
<dbReference type="InterPro" id="IPR036259">
    <property type="entry name" value="MFS_trans_sf"/>
</dbReference>
<keyword evidence="1" id="KW-0812">Transmembrane</keyword>
<feature type="transmembrane region" description="Helical" evidence="1">
    <location>
        <begin position="26"/>
        <end position="46"/>
    </location>
</feature>
<dbReference type="AlphaFoldDB" id="A0A2T4I9A9"/>
<dbReference type="RefSeq" id="WP_107670056.1">
    <property type="nucleotide sequence ID" value="NZ_LAUU01000010.1"/>
</dbReference>
<feature type="transmembrane region" description="Helical" evidence="1">
    <location>
        <begin position="263"/>
        <end position="283"/>
    </location>
</feature>
<dbReference type="Pfam" id="PF07690">
    <property type="entry name" value="MFS_1"/>
    <property type="match status" value="1"/>
</dbReference>
<accession>A0A2T4I9A9</accession>
<gene>
    <name evidence="2" type="ORF">MLEAa_6920</name>
</gene>
<feature type="transmembrane region" description="Helical" evidence="1">
    <location>
        <begin position="66"/>
        <end position="83"/>
    </location>
</feature>
<feature type="transmembrane region" description="Helical" evidence="1">
    <location>
        <begin position="186"/>
        <end position="208"/>
    </location>
</feature>
<feature type="transmembrane region" description="Helical" evidence="1">
    <location>
        <begin position="295"/>
        <end position="315"/>
    </location>
</feature>
<dbReference type="Proteomes" id="UP000241093">
    <property type="component" value="Unassembled WGS sequence"/>
</dbReference>
<dbReference type="SUPFAM" id="SSF103473">
    <property type="entry name" value="MFS general substrate transporter"/>
    <property type="match status" value="1"/>
</dbReference>
<dbReference type="GO" id="GO:0022857">
    <property type="term" value="F:transmembrane transporter activity"/>
    <property type="evidence" value="ECO:0007669"/>
    <property type="project" value="InterPro"/>
</dbReference>
<name>A0A2T4I9A9_9MOLU</name>
<proteinExistence type="predicted"/>
<comment type="caution">
    <text evidence="2">The sequence shown here is derived from an EMBL/GenBank/DDBJ whole genome shotgun (WGS) entry which is preliminary data.</text>
</comment>
<dbReference type="Gene3D" id="1.20.1250.20">
    <property type="entry name" value="MFS general substrate transporter like domains"/>
    <property type="match status" value="2"/>
</dbReference>
<dbReference type="CDD" id="cd06174">
    <property type="entry name" value="MFS"/>
    <property type="match status" value="1"/>
</dbReference>
<dbReference type="EMBL" id="LAUU01000010">
    <property type="protein sequence ID" value="PTD31079.1"/>
    <property type="molecule type" value="Genomic_DNA"/>
</dbReference>
<sequence length="499" mass="55282">MTKTTKPNPFTNFINKTFKTFDKKTLFVIMLLAVSDTLVFIFPSYLRNVMSSEVISLYLGVKTEHLSQASAIYGYISLAIYFFGSILGDKLSVKWLTIIGLATFGVSGAWYGSIGLTAGGALVQSANGPILNETGVQSRFIQLCIIYAIWAFAKIIFWAPLWKLLSQQGKPEQNGILNGIHGSFNGFAGTVLVSIGYILFFILTPLFAGKNISTPSVWNFSIMIYMFCGLIALTVILLIFTVKEGKSEKEENASFNIKDVFGILKNAKIWLVSLVVMGVYMYQMGLSILVSYLEVSLQVAAVAVFVGGLLRTYLFRFIFSAPAGKIADKTGKYVKFLMTGILIGTFLVTTVLLLPGFKVGWIIEKAPKWYLWTVRIIVYTFFLCLGALCWGLVTNRWATLFEIGIDRKHYASAVGIISVVAFTPDAWFQQLQAVLIAKYKVADPLIKGGYNNQFAYQILMIVIVIISLVGFAAGALLIHLNNKDKKLAQIQAQVKQIKK</sequence>
<protein>
    <submittedName>
        <fullName evidence="2">Putative permease</fullName>
    </submittedName>
</protein>
<evidence type="ECO:0000313" key="2">
    <source>
        <dbReference type="EMBL" id="PTD31079.1"/>
    </source>
</evidence>
<feature type="transmembrane region" description="Helical" evidence="1">
    <location>
        <begin position="454"/>
        <end position="478"/>
    </location>
</feature>
<evidence type="ECO:0000313" key="3">
    <source>
        <dbReference type="Proteomes" id="UP000241093"/>
    </source>
</evidence>
<keyword evidence="1" id="KW-0472">Membrane</keyword>
<reference evidence="2 3" key="1">
    <citation type="submission" date="2015-04" db="EMBL/GenBank/DDBJ databases">
        <title>Genome sequence of Mycoplasma leachii strain 06049.</title>
        <authorList>
            <person name="Sirand-Pugnet P."/>
            <person name="Breton M."/>
            <person name="Dordet-Frisoni E."/>
            <person name="Baranowski E."/>
            <person name="Barre A."/>
            <person name="Couture C."/>
            <person name="Dupuy V."/>
            <person name="Gaurivaud P."/>
            <person name="Jacob D."/>
            <person name="Lemaitre C."/>
            <person name="Manso-Silvan L."/>
            <person name="Nikolski M."/>
            <person name="Nouvel L.-X."/>
            <person name="Poumarat F."/>
            <person name="Tardy F."/>
            <person name="Thebault P."/>
            <person name="Theil S."/>
            <person name="Citti C."/>
            <person name="Thiaucourt F."/>
            <person name="Blanchard A."/>
        </authorList>
    </citation>
    <scope>NUCLEOTIDE SEQUENCE [LARGE SCALE GENOMIC DNA]</scope>
    <source>
        <strain evidence="2 3">06049</strain>
    </source>
</reference>
<keyword evidence="1" id="KW-1133">Transmembrane helix</keyword>
<dbReference type="InterPro" id="IPR011701">
    <property type="entry name" value="MFS"/>
</dbReference>